<feature type="compositionally biased region" description="Basic residues" evidence="1">
    <location>
        <begin position="332"/>
        <end position="343"/>
    </location>
</feature>
<gene>
    <name evidence="2" type="ORF">EV702DRAFT_1045540</name>
</gene>
<name>A0A9P6ZVD3_9AGAM</name>
<reference evidence="2" key="1">
    <citation type="journal article" date="2020" name="New Phytol.">
        <title>Comparative genomics reveals dynamic genome evolution in host specialist ectomycorrhizal fungi.</title>
        <authorList>
            <person name="Lofgren L.A."/>
            <person name="Nguyen N.H."/>
            <person name="Vilgalys R."/>
            <person name="Ruytinx J."/>
            <person name="Liao H.L."/>
            <person name="Branco S."/>
            <person name="Kuo A."/>
            <person name="LaButti K."/>
            <person name="Lipzen A."/>
            <person name="Andreopoulos W."/>
            <person name="Pangilinan J."/>
            <person name="Riley R."/>
            <person name="Hundley H."/>
            <person name="Na H."/>
            <person name="Barry K."/>
            <person name="Grigoriev I.V."/>
            <person name="Stajich J.E."/>
            <person name="Kennedy P.G."/>
        </authorList>
    </citation>
    <scope>NUCLEOTIDE SEQUENCE</scope>
    <source>
        <strain evidence="2">DOB743</strain>
    </source>
</reference>
<protein>
    <submittedName>
        <fullName evidence="2">Uncharacterized protein</fullName>
    </submittedName>
</protein>
<dbReference type="Proteomes" id="UP000714275">
    <property type="component" value="Unassembled WGS sequence"/>
</dbReference>
<evidence type="ECO:0000313" key="2">
    <source>
        <dbReference type="EMBL" id="KAG1777148.1"/>
    </source>
</evidence>
<feature type="region of interest" description="Disordered" evidence="1">
    <location>
        <begin position="330"/>
        <end position="372"/>
    </location>
</feature>
<keyword evidence="3" id="KW-1185">Reference proteome</keyword>
<feature type="region of interest" description="Disordered" evidence="1">
    <location>
        <begin position="31"/>
        <end position="53"/>
    </location>
</feature>
<accession>A0A9P6ZVD3</accession>
<evidence type="ECO:0000256" key="1">
    <source>
        <dbReference type="SAM" id="MobiDB-lite"/>
    </source>
</evidence>
<dbReference type="EMBL" id="JABBWD010000022">
    <property type="protein sequence ID" value="KAG1777148.1"/>
    <property type="molecule type" value="Genomic_DNA"/>
</dbReference>
<sequence length="466" mass="53196">MTESDNEGLKQPPLNAEELAVLEGYLEQWTSTSGQESNVVWGDNHGEKKDPKPPIKLSRKWTYRMVVESLRKRELLKKIKDETGANPGEPEMMHHYAKYLMEMVNSLTKKEVKEAAQMAAKWNQQGIPTEVQADMARQKSKDILLYVAQEMFKKAGMRLFMMSAWKNEEGKLMVSRQYSWNGRDMLPNSSVSMFRVFLGVTDQWHEEIEFTDELVVKKGRKDNMYTLEIGADGLPVLLDHAEIGVLELALFGRTKDPVPWKEVIPRQDELIPPPYLSEGRKIREPSRMNRDEATKLLDFWYNRQESCQNVVFKFYRWWSKADKEVKLPVRQPTKKTAQKHSVSKPRISLEESADEFRVPDSSEESLDDKFPVATNGNASVKYTGHKANASDMVQEPSASRAPPTPMDNPRRVGPTYHPGGVVRCKRGGAKVTAPSSPKKLTKTQTQCKKHPAEEQLDESPTKCTKV</sequence>
<evidence type="ECO:0000313" key="3">
    <source>
        <dbReference type="Proteomes" id="UP000714275"/>
    </source>
</evidence>
<feature type="compositionally biased region" description="Basic and acidic residues" evidence="1">
    <location>
        <begin position="44"/>
        <end position="53"/>
    </location>
</feature>
<comment type="caution">
    <text evidence="2">The sequence shown here is derived from an EMBL/GenBank/DDBJ whole genome shotgun (WGS) entry which is preliminary data.</text>
</comment>
<feature type="region of interest" description="Disordered" evidence="1">
    <location>
        <begin position="388"/>
        <end position="466"/>
    </location>
</feature>
<dbReference type="AlphaFoldDB" id="A0A9P6ZVD3"/>
<dbReference type="OrthoDB" id="2677129at2759"/>
<organism evidence="2 3">
    <name type="scientific">Suillus placidus</name>
    <dbReference type="NCBI Taxonomy" id="48579"/>
    <lineage>
        <taxon>Eukaryota</taxon>
        <taxon>Fungi</taxon>
        <taxon>Dikarya</taxon>
        <taxon>Basidiomycota</taxon>
        <taxon>Agaricomycotina</taxon>
        <taxon>Agaricomycetes</taxon>
        <taxon>Agaricomycetidae</taxon>
        <taxon>Boletales</taxon>
        <taxon>Suillineae</taxon>
        <taxon>Suillaceae</taxon>
        <taxon>Suillus</taxon>
    </lineage>
</organism>
<proteinExistence type="predicted"/>